<dbReference type="RefSeq" id="WP_153741346.1">
    <property type="nucleotide sequence ID" value="NZ_WBMP01000016.1"/>
</dbReference>
<gene>
    <name evidence="2" type="ORF">F6453_3185</name>
</gene>
<evidence type="ECO:0000313" key="2">
    <source>
        <dbReference type="EMBL" id="KAE8544537.1"/>
    </source>
</evidence>
<proteinExistence type="predicted"/>
<comment type="caution">
    <text evidence="2">The sequence shown here is derived from an EMBL/GenBank/DDBJ whole genome shotgun (WGS) entry which is preliminary data.</text>
</comment>
<dbReference type="EMBL" id="WBMP01000016">
    <property type="protein sequence ID" value="KAE8544537.1"/>
    <property type="molecule type" value="Genomic_DNA"/>
</dbReference>
<reference evidence="2 3" key="1">
    <citation type="submission" date="2019-10" db="EMBL/GenBank/DDBJ databases">
        <title>Draft genome sequence of Marinobacter hydrocarbonoclasticus NCT7M from the microbiome of the marine copepod.</title>
        <authorList>
            <person name="Nuttall R."/>
            <person name="Sharma G."/>
            <person name="Moisander P."/>
        </authorList>
    </citation>
    <scope>NUCLEOTIDE SEQUENCE [LARGE SCALE GENOMIC DNA]</scope>
    <source>
        <strain evidence="2 3">NCT7M</strain>
    </source>
</reference>
<dbReference type="Proteomes" id="UP000469950">
    <property type="component" value="Unassembled WGS sequence"/>
</dbReference>
<dbReference type="Pfam" id="PF05076">
    <property type="entry name" value="SUFU"/>
    <property type="match status" value="1"/>
</dbReference>
<evidence type="ECO:0000313" key="3">
    <source>
        <dbReference type="Proteomes" id="UP000469950"/>
    </source>
</evidence>
<protein>
    <recommendedName>
        <fullName evidence="1">Suppressor of fused-like domain-containing protein</fullName>
    </recommendedName>
</protein>
<dbReference type="AlphaFoldDB" id="A0A833N8S2"/>
<sequence>MSTPPIIEHIERNLEPIPNEGAGKTIEFDGTKIHLLKFADQPIPSVTTICTCGLSKHAFGSSTGKVRQEILLGYFSIYESDQWYALVSAMCEDLLATHKALEMGQVYDVPGSLFPNKNISGLYCSFPAFYADDIWVCDGTNPDTYFIWLFPVTKDEVTYIKKFGPESFEEDVIMVQQPRLFDFARESTKI</sequence>
<evidence type="ECO:0000259" key="1">
    <source>
        <dbReference type="Pfam" id="PF05076"/>
    </source>
</evidence>
<feature type="domain" description="Suppressor of fused-like" evidence="1">
    <location>
        <begin position="32"/>
        <end position="186"/>
    </location>
</feature>
<name>A0A833N8S2_MARNT</name>
<organism evidence="2 3">
    <name type="scientific">Marinobacter nauticus</name>
    <name type="common">Marinobacter hydrocarbonoclasticus</name>
    <name type="synonym">Marinobacter aquaeolei</name>
    <dbReference type="NCBI Taxonomy" id="2743"/>
    <lineage>
        <taxon>Bacteria</taxon>
        <taxon>Pseudomonadati</taxon>
        <taxon>Pseudomonadota</taxon>
        <taxon>Gammaproteobacteria</taxon>
        <taxon>Pseudomonadales</taxon>
        <taxon>Marinobacteraceae</taxon>
        <taxon>Marinobacter</taxon>
    </lineage>
</organism>
<dbReference type="InterPro" id="IPR020941">
    <property type="entry name" value="SUFU-like_domain"/>
</dbReference>
<accession>A0A833N8S2</accession>